<dbReference type="Gene3D" id="3.20.20.80">
    <property type="entry name" value="Glycosidases"/>
    <property type="match status" value="1"/>
</dbReference>
<feature type="domain" description="Glycosyl hydrolases family 39 N-terminal catalytic" evidence="4">
    <location>
        <begin position="256"/>
        <end position="528"/>
    </location>
</feature>
<evidence type="ECO:0000259" key="4">
    <source>
        <dbReference type="Pfam" id="PF01229"/>
    </source>
</evidence>
<dbReference type="SUPFAM" id="SSF51445">
    <property type="entry name" value="(Trans)glycosidases"/>
    <property type="match status" value="1"/>
</dbReference>
<comment type="similarity">
    <text evidence="1">Belongs to the glycosyl hydrolase 39 family.</text>
</comment>
<dbReference type="PROSITE" id="PS01027">
    <property type="entry name" value="GLYCOSYL_HYDROL_F39"/>
    <property type="match status" value="1"/>
</dbReference>
<dbReference type="Gene3D" id="2.60.40.1500">
    <property type="entry name" value="Glycosyl hydrolase domain, family 39"/>
    <property type="match status" value="1"/>
</dbReference>
<dbReference type="RefSeq" id="WP_262310073.1">
    <property type="nucleotide sequence ID" value="NZ_CP106679.1"/>
</dbReference>
<feature type="domain" description="Glycosyl hydrolases family 39 N-terminal catalytic" evidence="4">
    <location>
        <begin position="24"/>
        <end position="221"/>
    </location>
</feature>
<protein>
    <recommendedName>
        <fullName evidence="4">Glycosyl hydrolases family 39 N-terminal catalytic domain-containing protein</fullName>
    </recommendedName>
</protein>
<reference evidence="5" key="1">
    <citation type="submission" date="2022-09" db="EMBL/GenBank/DDBJ databases">
        <title>Comparative genomics and taxonomic characterization of three novel marine species of genus Reichenbachiella exhibiting antioxidant and polysaccharide degradation activities.</title>
        <authorList>
            <person name="Muhammad N."/>
            <person name="Lee Y.-J."/>
            <person name="Ko J."/>
            <person name="Kim S.-G."/>
        </authorList>
    </citation>
    <scope>NUCLEOTIDE SEQUENCE</scope>
    <source>
        <strain evidence="5">BKB1-1</strain>
    </source>
</reference>
<keyword evidence="6" id="KW-1185">Reference proteome</keyword>
<proteinExistence type="inferred from homology"/>
<evidence type="ECO:0000256" key="3">
    <source>
        <dbReference type="ARBA" id="ARBA00023295"/>
    </source>
</evidence>
<dbReference type="SUPFAM" id="SSF51011">
    <property type="entry name" value="Glycosyl hydrolase domain"/>
    <property type="match status" value="1"/>
</dbReference>
<dbReference type="InterPro" id="IPR051923">
    <property type="entry name" value="Glycosyl_Hydrolase_39"/>
</dbReference>
<dbReference type="PANTHER" id="PTHR12631">
    <property type="entry name" value="ALPHA-L-IDURONIDASE"/>
    <property type="match status" value="1"/>
</dbReference>
<accession>A0ABY6CTC6</accession>
<dbReference type="Pfam" id="PF01229">
    <property type="entry name" value="Glyco_hydro_39"/>
    <property type="match status" value="2"/>
</dbReference>
<keyword evidence="2" id="KW-0378">Hydrolase</keyword>
<dbReference type="PANTHER" id="PTHR12631:SF10">
    <property type="entry name" value="BETA-XYLOSIDASE-LIKE PROTEIN-RELATED"/>
    <property type="match status" value="1"/>
</dbReference>
<dbReference type="PRINTS" id="PR00745">
    <property type="entry name" value="GLHYDRLASE39"/>
</dbReference>
<evidence type="ECO:0000313" key="6">
    <source>
        <dbReference type="Proteomes" id="UP001065174"/>
    </source>
</evidence>
<dbReference type="EMBL" id="CP106679">
    <property type="protein sequence ID" value="UXP32638.1"/>
    <property type="molecule type" value="Genomic_DNA"/>
</dbReference>
<dbReference type="InterPro" id="IPR049166">
    <property type="entry name" value="GH39_cat"/>
</dbReference>
<organism evidence="5 6">
    <name type="scientific">Reichenbachiella agarivorans</name>
    <dbReference type="NCBI Taxonomy" id="2979464"/>
    <lineage>
        <taxon>Bacteria</taxon>
        <taxon>Pseudomonadati</taxon>
        <taxon>Bacteroidota</taxon>
        <taxon>Cytophagia</taxon>
        <taxon>Cytophagales</taxon>
        <taxon>Reichenbachiellaceae</taxon>
        <taxon>Reichenbachiella</taxon>
    </lineage>
</organism>
<name>A0ABY6CTC6_9BACT</name>
<gene>
    <name evidence="5" type="ORF">N6H18_01465</name>
</gene>
<dbReference type="InterPro" id="IPR017853">
    <property type="entry name" value="GH"/>
</dbReference>
<evidence type="ECO:0000256" key="1">
    <source>
        <dbReference type="ARBA" id="ARBA00008875"/>
    </source>
</evidence>
<dbReference type="InterPro" id="IPR049165">
    <property type="entry name" value="GH39_as"/>
</dbReference>
<dbReference type="Proteomes" id="UP001065174">
    <property type="component" value="Chromosome"/>
</dbReference>
<sequence length="547" mass="62195">MNRKTQVLIWTLVLMATGLWAQKKTKVSATSQGQAFEHYWSKCVGAGRANEGLRAGWLEQLETVQQDCGFEYVRFHGLFHDDMFPVFEKDGKITYNWQYIDDLFDRMLDLQVRPFVELGFFPEPLAADSSQTVFWWKARVTPKEETFGMWHDLVKAFTQHCVDRYGIDEVSTWYFEVWNEPNLDWGFFDGTKAQYFELYKQSALAVKSVNSQLKVGGPSTSNFVPDDRYKGQREDRSISDALFATDDINSLEWHGVWIEDFLAFCQKESLPVDFVSCHPYPTDYAFNPETGKGKGLTRYVGSTKDDLEWLNATIAKSAYPKAEIHLTEWNTSPSSRDRMHDLLPAAAYIVKTNLDCIGLTHSLAFWTFTDIFEEKGGAASIFHGGFGMINYQGFVKPSYHAYRMLHQLGDEVLSQEEHLFVTRKSGSGKVVALAYNYPKEANGAVPAGNMSYADMAKGSAKDLSIVLSDLKPGAMFKIEILDRDHGNIYHYWQNMGQPEPPTREQAKVMKQAASTLKTSLVSADEKGKLILEQKISPWSVMLIEQID</sequence>
<dbReference type="InterPro" id="IPR000514">
    <property type="entry name" value="Glyco_hydro_39"/>
</dbReference>
<evidence type="ECO:0000256" key="2">
    <source>
        <dbReference type="ARBA" id="ARBA00022801"/>
    </source>
</evidence>
<evidence type="ECO:0000313" key="5">
    <source>
        <dbReference type="EMBL" id="UXP32638.1"/>
    </source>
</evidence>
<keyword evidence="3" id="KW-0326">Glycosidase</keyword>